<feature type="domain" description="YcxB-like C-terminal" evidence="2">
    <location>
        <begin position="101"/>
        <end position="160"/>
    </location>
</feature>
<gene>
    <name evidence="3" type="ORF">GCM10008908_23670</name>
</gene>
<evidence type="ECO:0000313" key="3">
    <source>
        <dbReference type="EMBL" id="GAA0774208.1"/>
    </source>
</evidence>
<dbReference type="RefSeq" id="WP_343826634.1">
    <property type="nucleotide sequence ID" value="NZ_BAAACI010000006.1"/>
</dbReference>
<feature type="transmembrane region" description="Helical" evidence="1">
    <location>
        <begin position="56"/>
        <end position="76"/>
    </location>
</feature>
<evidence type="ECO:0000256" key="1">
    <source>
        <dbReference type="SAM" id="Phobius"/>
    </source>
</evidence>
<keyword evidence="1" id="KW-0472">Membrane</keyword>
<dbReference type="InterPro" id="IPR025588">
    <property type="entry name" value="YcxB-like_C"/>
</dbReference>
<dbReference type="Proteomes" id="UP001501047">
    <property type="component" value="Unassembled WGS sequence"/>
</dbReference>
<keyword evidence="1" id="KW-1133">Transmembrane helix</keyword>
<proteinExistence type="predicted"/>
<sequence length="167" mass="19643">MPIFENKTIITKEVINELSEESFKECNKKYRSFVLLMFLVSAFLTVINFITDGVYWFSVCGLLFTAFFLFIFFKGYTLKLKESYKNFKGVYGESVEFTLNFYNEKIDIITFRSNLTIEYSQITKVLETENLYSLMIEKQNIILSKSGFINGDIDEFKLFIKEKGLIE</sequence>
<dbReference type="EMBL" id="BAAACI010000006">
    <property type="protein sequence ID" value="GAA0774208.1"/>
    <property type="molecule type" value="Genomic_DNA"/>
</dbReference>
<keyword evidence="4" id="KW-1185">Reference proteome</keyword>
<accession>A0ABN1KRI6</accession>
<evidence type="ECO:0000259" key="2">
    <source>
        <dbReference type="Pfam" id="PF14317"/>
    </source>
</evidence>
<reference evidence="3 4" key="1">
    <citation type="journal article" date="2019" name="Int. J. Syst. Evol. Microbiol.">
        <title>The Global Catalogue of Microorganisms (GCM) 10K type strain sequencing project: providing services to taxonomists for standard genome sequencing and annotation.</title>
        <authorList>
            <consortium name="The Broad Institute Genomics Platform"/>
            <consortium name="The Broad Institute Genome Sequencing Center for Infectious Disease"/>
            <person name="Wu L."/>
            <person name="Ma J."/>
        </authorList>
    </citation>
    <scope>NUCLEOTIDE SEQUENCE [LARGE SCALE GENOMIC DNA]</scope>
    <source>
        <strain evidence="3 4">JCM 1417</strain>
    </source>
</reference>
<keyword evidence="1" id="KW-0812">Transmembrane</keyword>
<dbReference type="Pfam" id="PF14317">
    <property type="entry name" value="YcxB"/>
    <property type="match status" value="1"/>
</dbReference>
<comment type="caution">
    <text evidence="3">The sequence shown here is derived from an EMBL/GenBank/DDBJ whole genome shotgun (WGS) entry which is preliminary data.</text>
</comment>
<feature type="transmembrane region" description="Helical" evidence="1">
    <location>
        <begin position="33"/>
        <end position="50"/>
    </location>
</feature>
<protein>
    <recommendedName>
        <fullName evidence="2">YcxB-like C-terminal domain-containing protein</fullName>
    </recommendedName>
</protein>
<organism evidence="3 4">
    <name type="scientific">Clostridium subterminale</name>
    <dbReference type="NCBI Taxonomy" id="1550"/>
    <lineage>
        <taxon>Bacteria</taxon>
        <taxon>Bacillati</taxon>
        <taxon>Bacillota</taxon>
        <taxon>Clostridia</taxon>
        <taxon>Eubacteriales</taxon>
        <taxon>Clostridiaceae</taxon>
        <taxon>Clostridium</taxon>
    </lineage>
</organism>
<name>A0ABN1KRI6_CLOSU</name>
<evidence type="ECO:0000313" key="4">
    <source>
        <dbReference type="Proteomes" id="UP001501047"/>
    </source>
</evidence>